<evidence type="ECO:0000313" key="8">
    <source>
        <dbReference type="EMBL" id="KAL2278875.1"/>
    </source>
</evidence>
<evidence type="ECO:0000313" key="9">
    <source>
        <dbReference type="Proteomes" id="UP001600888"/>
    </source>
</evidence>
<dbReference type="PANTHER" id="PTHR37534:SF39">
    <property type="entry name" value="TRANSCRIPTION FACTOR DOMAIN-CONTAINING PROTEIN"/>
    <property type="match status" value="1"/>
</dbReference>
<dbReference type="Proteomes" id="UP001600888">
    <property type="component" value="Unassembled WGS sequence"/>
</dbReference>
<dbReference type="Pfam" id="PF11951">
    <property type="entry name" value="Fungal_trans_2"/>
    <property type="match status" value="1"/>
</dbReference>
<dbReference type="PROSITE" id="PS50048">
    <property type="entry name" value="ZN2_CY6_FUNGAL_2"/>
    <property type="match status" value="1"/>
</dbReference>
<protein>
    <recommendedName>
        <fullName evidence="7">Zn(2)-C6 fungal-type domain-containing protein</fullName>
    </recommendedName>
</protein>
<sequence>MSTAVAQDCLTEYRDRPDPKMPIAKRSCGTCRERRIHCDRAVPTCSQCTRSKRTCQGYGVRLSWPRTGDGRRAIISRSSFRRPARRISDASMVHTTAWDIEMHYFLASSSQKGQARLTLQIPLPWNPSEMSISDKDLFQYFQYAASQSLTIFGRNPAVLGNVLMRAAHTDKSSSATAVLQSLLALSSLHRYGVQSQAVKLKIASLKALGAAANSGGKLGVAEVIQHIAAGMLLCSFEVHQSSCTSSQWSCYLAAVKQLLEASSVPMPQEHEDLAALLDWVYYHDVMMRFTLRHWNGEDIGFPCDTLSATKGCVPQVPALRMRRSCTSQQPTSTSALPELLSEFCDSVPRSSSDLTTGQALEEHKAFLTVLDWRIRTVPVLLKPDDAVGMTTAVELYRLAVHIYVNRVSENVLGQAARTQQRIDEGFALLSQLPSCERQFPIFVLGCEARTDDQRAIILDIISRTEKKITSRSFNHVTVLLHALWAQDDLADRELNYWTKLTSIISGCAIAPSLV</sequence>
<comment type="subcellular location">
    <subcellularLocation>
        <location evidence="1">Nucleus</location>
    </subcellularLocation>
</comment>
<feature type="domain" description="Zn(2)-C6 fungal-type" evidence="7">
    <location>
        <begin position="27"/>
        <end position="55"/>
    </location>
</feature>
<dbReference type="SUPFAM" id="SSF57701">
    <property type="entry name" value="Zn2/Cys6 DNA-binding domain"/>
    <property type="match status" value="1"/>
</dbReference>
<dbReference type="Gene3D" id="4.10.240.10">
    <property type="entry name" value="Zn(2)-C6 fungal-type DNA-binding domain"/>
    <property type="match status" value="1"/>
</dbReference>
<evidence type="ECO:0000256" key="5">
    <source>
        <dbReference type="ARBA" id="ARBA00023163"/>
    </source>
</evidence>
<evidence type="ECO:0000256" key="6">
    <source>
        <dbReference type="ARBA" id="ARBA00023242"/>
    </source>
</evidence>
<organism evidence="8 9">
    <name type="scientific">Diaporthe vaccinii</name>
    <dbReference type="NCBI Taxonomy" id="105482"/>
    <lineage>
        <taxon>Eukaryota</taxon>
        <taxon>Fungi</taxon>
        <taxon>Dikarya</taxon>
        <taxon>Ascomycota</taxon>
        <taxon>Pezizomycotina</taxon>
        <taxon>Sordariomycetes</taxon>
        <taxon>Sordariomycetidae</taxon>
        <taxon>Diaporthales</taxon>
        <taxon>Diaporthaceae</taxon>
        <taxon>Diaporthe</taxon>
        <taxon>Diaporthe eres species complex</taxon>
    </lineage>
</organism>
<keyword evidence="4" id="KW-0238">DNA-binding</keyword>
<evidence type="ECO:0000256" key="3">
    <source>
        <dbReference type="ARBA" id="ARBA00023015"/>
    </source>
</evidence>
<comment type="caution">
    <text evidence="8">The sequence shown here is derived from an EMBL/GenBank/DDBJ whole genome shotgun (WGS) entry which is preliminary data.</text>
</comment>
<dbReference type="Pfam" id="PF00172">
    <property type="entry name" value="Zn_clus"/>
    <property type="match status" value="1"/>
</dbReference>
<reference evidence="8 9" key="1">
    <citation type="submission" date="2024-03" db="EMBL/GenBank/DDBJ databases">
        <title>A high-quality draft genome sequence of Diaporthe vaccinii, a causative agent of upright dieback and viscid rot disease in cranberry plants.</title>
        <authorList>
            <person name="Sarrasin M."/>
            <person name="Lang B.F."/>
            <person name="Burger G."/>
        </authorList>
    </citation>
    <scope>NUCLEOTIDE SEQUENCE [LARGE SCALE GENOMIC DNA]</scope>
    <source>
        <strain evidence="8 9">IS7</strain>
    </source>
</reference>
<dbReference type="PROSITE" id="PS00463">
    <property type="entry name" value="ZN2_CY6_FUNGAL_1"/>
    <property type="match status" value="1"/>
</dbReference>
<dbReference type="InterPro" id="IPR001138">
    <property type="entry name" value="Zn2Cys6_DnaBD"/>
</dbReference>
<name>A0ABR4E915_9PEZI</name>
<dbReference type="SMART" id="SM00066">
    <property type="entry name" value="GAL4"/>
    <property type="match status" value="1"/>
</dbReference>
<gene>
    <name evidence="8" type="ORF">FJTKL_14051</name>
</gene>
<dbReference type="PANTHER" id="PTHR37534">
    <property type="entry name" value="TRANSCRIPTIONAL ACTIVATOR PROTEIN UGA3"/>
    <property type="match status" value="1"/>
</dbReference>
<accession>A0ABR4E915</accession>
<keyword evidence="3" id="KW-0805">Transcription regulation</keyword>
<evidence type="ECO:0000256" key="4">
    <source>
        <dbReference type="ARBA" id="ARBA00023125"/>
    </source>
</evidence>
<dbReference type="InterPro" id="IPR021858">
    <property type="entry name" value="Fun_TF"/>
</dbReference>
<dbReference type="InterPro" id="IPR036864">
    <property type="entry name" value="Zn2-C6_fun-type_DNA-bd_sf"/>
</dbReference>
<evidence type="ECO:0000259" key="7">
    <source>
        <dbReference type="PROSITE" id="PS50048"/>
    </source>
</evidence>
<proteinExistence type="predicted"/>
<dbReference type="CDD" id="cd00067">
    <property type="entry name" value="GAL4"/>
    <property type="match status" value="1"/>
</dbReference>
<keyword evidence="2" id="KW-0862">Zinc</keyword>
<keyword evidence="6" id="KW-0539">Nucleus</keyword>
<keyword evidence="5" id="KW-0804">Transcription</keyword>
<evidence type="ECO:0000256" key="2">
    <source>
        <dbReference type="ARBA" id="ARBA00022833"/>
    </source>
</evidence>
<dbReference type="EMBL" id="JBAWTH010000081">
    <property type="protein sequence ID" value="KAL2278875.1"/>
    <property type="molecule type" value="Genomic_DNA"/>
</dbReference>
<keyword evidence="9" id="KW-1185">Reference proteome</keyword>
<evidence type="ECO:0000256" key="1">
    <source>
        <dbReference type="ARBA" id="ARBA00004123"/>
    </source>
</evidence>